<keyword evidence="2" id="KW-1185">Reference proteome</keyword>
<evidence type="ECO:0000313" key="2">
    <source>
        <dbReference type="Proteomes" id="UP001164746"/>
    </source>
</evidence>
<accession>A0ABY7E700</accession>
<evidence type="ECO:0000313" key="1">
    <source>
        <dbReference type="EMBL" id="WAR04572.1"/>
    </source>
</evidence>
<proteinExistence type="predicted"/>
<dbReference type="Proteomes" id="UP001164746">
    <property type="component" value="Chromosome 5"/>
</dbReference>
<sequence length="94" mass="10639">MQYPALDFGQLMLRITFTTWCLEPVGQESTSKRLIEKLEEETSTLLQTSTSGNILGSTWSAIRDRCHGKTEWWSGFHIPASAEDVTLWLSTLFG</sequence>
<name>A0ABY7E700_MYAAR</name>
<organism evidence="1 2">
    <name type="scientific">Mya arenaria</name>
    <name type="common">Soft-shell clam</name>
    <dbReference type="NCBI Taxonomy" id="6604"/>
    <lineage>
        <taxon>Eukaryota</taxon>
        <taxon>Metazoa</taxon>
        <taxon>Spiralia</taxon>
        <taxon>Lophotrochozoa</taxon>
        <taxon>Mollusca</taxon>
        <taxon>Bivalvia</taxon>
        <taxon>Autobranchia</taxon>
        <taxon>Heteroconchia</taxon>
        <taxon>Euheterodonta</taxon>
        <taxon>Imparidentia</taxon>
        <taxon>Neoheterodontei</taxon>
        <taxon>Myida</taxon>
        <taxon>Myoidea</taxon>
        <taxon>Myidae</taxon>
        <taxon>Mya</taxon>
    </lineage>
</organism>
<reference evidence="1" key="1">
    <citation type="submission" date="2022-11" db="EMBL/GenBank/DDBJ databases">
        <title>Centuries of genome instability and evolution in soft-shell clam transmissible cancer (bioRxiv).</title>
        <authorList>
            <person name="Hart S.F.M."/>
            <person name="Yonemitsu M.A."/>
            <person name="Giersch R.M."/>
            <person name="Beal B.F."/>
            <person name="Arriagada G."/>
            <person name="Davis B.W."/>
            <person name="Ostrander E.A."/>
            <person name="Goff S.P."/>
            <person name="Metzger M.J."/>
        </authorList>
    </citation>
    <scope>NUCLEOTIDE SEQUENCE</scope>
    <source>
        <strain evidence="1">MELC-2E11</strain>
        <tissue evidence="1">Siphon/mantle</tissue>
    </source>
</reference>
<protein>
    <submittedName>
        <fullName evidence="1">Uncharacterized protein</fullName>
    </submittedName>
</protein>
<gene>
    <name evidence="1" type="ORF">MAR_019941</name>
</gene>
<dbReference type="EMBL" id="CP111016">
    <property type="protein sequence ID" value="WAR04572.1"/>
    <property type="molecule type" value="Genomic_DNA"/>
</dbReference>